<accession>A0A820L3Y1</accession>
<evidence type="ECO:0000313" key="1">
    <source>
        <dbReference type="EMBL" id="CAF4353045.1"/>
    </source>
</evidence>
<sequence length="33" mass="3518">GRMTKAMEKKLANHYGLAIQQSSKLAQGTAIAT</sequence>
<feature type="non-terminal residue" evidence="1">
    <location>
        <position position="1"/>
    </location>
</feature>
<protein>
    <submittedName>
        <fullName evidence="1">Uncharacterized protein</fullName>
    </submittedName>
</protein>
<proteinExistence type="predicted"/>
<gene>
    <name evidence="1" type="ORF">FNK824_LOCUS42408</name>
</gene>
<organism evidence="1 2">
    <name type="scientific">Rotaria sordida</name>
    <dbReference type="NCBI Taxonomy" id="392033"/>
    <lineage>
        <taxon>Eukaryota</taxon>
        <taxon>Metazoa</taxon>
        <taxon>Spiralia</taxon>
        <taxon>Gnathifera</taxon>
        <taxon>Rotifera</taxon>
        <taxon>Eurotatoria</taxon>
        <taxon>Bdelloidea</taxon>
        <taxon>Philodinida</taxon>
        <taxon>Philodinidae</taxon>
        <taxon>Rotaria</taxon>
    </lineage>
</organism>
<evidence type="ECO:0000313" key="2">
    <source>
        <dbReference type="Proteomes" id="UP000663874"/>
    </source>
</evidence>
<reference evidence="1" key="1">
    <citation type="submission" date="2021-02" db="EMBL/GenBank/DDBJ databases">
        <authorList>
            <person name="Nowell W R."/>
        </authorList>
    </citation>
    <scope>NUCLEOTIDE SEQUENCE</scope>
</reference>
<dbReference type="AlphaFoldDB" id="A0A820L3Y1"/>
<comment type="caution">
    <text evidence="1">The sequence shown here is derived from an EMBL/GenBank/DDBJ whole genome shotgun (WGS) entry which is preliminary data.</text>
</comment>
<dbReference type="Proteomes" id="UP000663874">
    <property type="component" value="Unassembled WGS sequence"/>
</dbReference>
<dbReference type="EMBL" id="CAJOBE010049658">
    <property type="protein sequence ID" value="CAF4353045.1"/>
    <property type="molecule type" value="Genomic_DNA"/>
</dbReference>
<name>A0A820L3Y1_9BILA</name>